<proteinExistence type="inferred from homology"/>
<dbReference type="SUPFAM" id="SSF51905">
    <property type="entry name" value="FAD/NAD(P)-binding domain"/>
    <property type="match status" value="1"/>
</dbReference>
<dbReference type="InterPro" id="IPR036188">
    <property type="entry name" value="FAD/NAD-bd_sf"/>
</dbReference>
<feature type="domain" description="Amine oxidase" evidence="5">
    <location>
        <begin position="86"/>
        <end position="527"/>
    </location>
</feature>
<evidence type="ECO:0000256" key="1">
    <source>
        <dbReference type="ARBA" id="ARBA00001974"/>
    </source>
</evidence>
<reference evidence="6 7" key="1">
    <citation type="journal article" date="2018" name="ACS Chem. Biol.">
        <title>Ketoreductase domain dysfunction expands chemodiversity: malyngamide biosynthesis in the cyanobacterium Okeania hirsuta.</title>
        <authorList>
            <person name="Moss N.A."/>
            <person name="Leao T."/>
            <person name="Rankin M."/>
            <person name="McCullough T.M."/>
            <person name="Qu P."/>
            <person name="Korobeynikov A."/>
            <person name="Smith J.L."/>
            <person name="Gerwick L."/>
            <person name="Gerwick W.H."/>
        </authorList>
    </citation>
    <scope>NUCLEOTIDE SEQUENCE [LARGE SCALE GENOMIC DNA]</scope>
    <source>
        <strain evidence="6 7">PAB10Feb10-1</strain>
    </source>
</reference>
<dbReference type="Gene3D" id="3.50.50.60">
    <property type="entry name" value="FAD/NAD(P)-binding domain"/>
    <property type="match status" value="1"/>
</dbReference>
<feature type="binding site" evidence="4">
    <location>
        <position position="501"/>
    </location>
    <ligand>
        <name>FAD</name>
        <dbReference type="ChEBI" id="CHEBI:57692"/>
    </ligand>
</feature>
<dbReference type="PANTHER" id="PTHR43563">
    <property type="entry name" value="AMINE OXIDASE"/>
    <property type="match status" value="1"/>
</dbReference>
<dbReference type="InterPro" id="IPR001613">
    <property type="entry name" value="Flavin_amine_oxidase"/>
</dbReference>
<evidence type="ECO:0000259" key="5">
    <source>
        <dbReference type="Pfam" id="PF01593"/>
    </source>
</evidence>
<name>A0A3N6NIX0_9CYAN</name>
<keyword evidence="3" id="KW-0560">Oxidoreductase</keyword>
<gene>
    <name evidence="6" type="ORF">D5R40_09975</name>
</gene>
<dbReference type="EMBL" id="RCBY01000042">
    <property type="protein sequence ID" value="RQH46153.1"/>
    <property type="molecule type" value="Genomic_DNA"/>
</dbReference>
<dbReference type="PANTHER" id="PTHR43563:SF1">
    <property type="entry name" value="AMINE OXIDASE [FLAVIN-CONTAINING] B"/>
    <property type="match status" value="1"/>
</dbReference>
<protein>
    <submittedName>
        <fullName evidence="6">NAD(P)/FAD-dependent oxidoreductase</fullName>
    </submittedName>
</protein>
<accession>A0A3N6NIX0</accession>
<dbReference type="GO" id="GO:0016491">
    <property type="term" value="F:oxidoreductase activity"/>
    <property type="evidence" value="ECO:0007669"/>
    <property type="project" value="UniProtKB-KW"/>
</dbReference>
<dbReference type="AlphaFoldDB" id="A0A3N6NIX0"/>
<feature type="binding site" evidence="4">
    <location>
        <begin position="106"/>
        <end position="107"/>
    </location>
    <ligand>
        <name>FAD</name>
        <dbReference type="ChEBI" id="CHEBI:57692"/>
    </ligand>
</feature>
<dbReference type="InterPro" id="IPR002937">
    <property type="entry name" value="Amino_oxidase"/>
</dbReference>
<evidence type="ECO:0000313" key="6">
    <source>
        <dbReference type="EMBL" id="RQH46153.1"/>
    </source>
</evidence>
<dbReference type="OrthoDB" id="25353at2"/>
<evidence type="ECO:0000313" key="7">
    <source>
        <dbReference type="Proteomes" id="UP000269154"/>
    </source>
</evidence>
<comment type="cofactor">
    <cofactor evidence="1">
        <name>FAD</name>
        <dbReference type="ChEBI" id="CHEBI:57692"/>
    </cofactor>
</comment>
<sequence>MTKSSVMTILGRAHTIARMSRETGIPSDELLGMVKEAKARKFPNACTRLLKGGLDLAQKFKVSLLSKGGERAISQTTPVLIVGAGIAGLTAAYRLTQAGVPVNVIEASNRVGGRIRTRQKALGTPFAVELGGEFIYTEHTYLRSLIEELGLHLVDLQAVDENLETQETYFFEGRKVSLAEITTDFAPIAEQINRDFKAIANFKDYTTKIPAAVELDHISIAEYLDRIPQTTPVIRQLVKAAYETYYGLNMEEQSSLNLIYIIGTQVGKFGIIGVMEQLFNVQGGNELIPQKLASLVSNSIETGTILEAINDLSDGRYRVVLRSGNSTFERTYERILLTLPLTLLREVQLNVDLPPLKKLSIDTASYGTNSKLTTTYQEKIWRTRYNSTADIYLDLGFQNTWETSESRYHPGMGLITQFVGGTEGVAIGTGSPEIHAQKLNSQLEQVFPGISNISMSDRTIRSYWPGEVYTHGSYLCYKPGEWTKFYGVERERVGNIFFAGEHTSFLENQGYMEGGCQTGEIAAMEILQDLGLKGSVEAMRSQRRW</sequence>
<evidence type="ECO:0000256" key="4">
    <source>
        <dbReference type="PIRSR" id="PIRSR601613-1"/>
    </source>
</evidence>
<comment type="similarity">
    <text evidence="2">Belongs to the flavin monoamine oxidase family.</text>
</comment>
<feature type="binding site" evidence="4">
    <location>
        <position position="418"/>
    </location>
    <ligand>
        <name>substrate</name>
    </ligand>
</feature>
<evidence type="ECO:0000256" key="2">
    <source>
        <dbReference type="ARBA" id="ARBA00005995"/>
    </source>
</evidence>
<dbReference type="Proteomes" id="UP000269154">
    <property type="component" value="Unassembled WGS sequence"/>
</dbReference>
<evidence type="ECO:0000256" key="3">
    <source>
        <dbReference type="ARBA" id="ARBA00023002"/>
    </source>
</evidence>
<dbReference type="Gene3D" id="3.90.660.10">
    <property type="match status" value="1"/>
</dbReference>
<comment type="caution">
    <text evidence="6">The sequence shown here is derived from an EMBL/GenBank/DDBJ whole genome shotgun (WGS) entry which is preliminary data.</text>
</comment>
<dbReference type="SUPFAM" id="SSF54373">
    <property type="entry name" value="FAD-linked reductases, C-terminal domain"/>
    <property type="match status" value="1"/>
</dbReference>
<keyword evidence="7" id="KW-1185">Reference proteome</keyword>
<dbReference type="Gene3D" id="1.10.405.10">
    <property type="entry name" value="Guanine Nucleotide Dissociation Inhibitor, domain 1"/>
    <property type="match status" value="1"/>
</dbReference>
<dbReference type="RefSeq" id="WP_124146079.1">
    <property type="nucleotide sequence ID" value="NZ_CAWOKI010000136.1"/>
</dbReference>
<dbReference type="Pfam" id="PF01593">
    <property type="entry name" value="Amino_oxidase"/>
    <property type="match status" value="1"/>
</dbReference>
<dbReference type="PRINTS" id="PR00757">
    <property type="entry name" value="AMINEOXDASEF"/>
</dbReference>
<organism evidence="6 7">
    <name type="scientific">Okeania hirsuta</name>
    <dbReference type="NCBI Taxonomy" id="1458930"/>
    <lineage>
        <taxon>Bacteria</taxon>
        <taxon>Bacillati</taxon>
        <taxon>Cyanobacteriota</taxon>
        <taxon>Cyanophyceae</taxon>
        <taxon>Oscillatoriophycideae</taxon>
        <taxon>Oscillatoriales</taxon>
        <taxon>Microcoleaceae</taxon>
        <taxon>Okeania</taxon>
    </lineage>
</organism>
<dbReference type="InterPro" id="IPR050703">
    <property type="entry name" value="Flavin_MAO"/>
</dbReference>